<dbReference type="InterPro" id="IPR008254">
    <property type="entry name" value="Flavodoxin/NO_synth"/>
</dbReference>
<dbReference type="GO" id="GO:0006783">
    <property type="term" value="P:heme biosynthetic process"/>
    <property type="evidence" value="ECO:0007669"/>
    <property type="project" value="TreeGrafter"/>
</dbReference>
<dbReference type="PROSITE" id="PS00201">
    <property type="entry name" value="FLAVODOXIN"/>
    <property type="match status" value="1"/>
</dbReference>
<dbReference type="Gene3D" id="3.40.50.360">
    <property type="match status" value="1"/>
</dbReference>
<comment type="cofactor">
    <cofactor evidence="1">
        <name>FMN</name>
        <dbReference type="ChEBI" id="CHEBI:58210"/>
    </cofactor>
</comment>
<dbReference type="PROSITE" id="PS50902">
    <property type="entry name" value="FLAVODOXIN_LIKE"/>
    <property type="match status" value="1"/>
</dbReference>
<dbReference type="GO" id="GO:0010181">
    <property type="term" value="F:FMN binding"/>
    <property type="evidence" value="ECO:0007669"/>
    <property type="project" value="InterPro"/>
</dbReference>
<evidence type="ECO:0000313" key="4">
    <source>
        <dbReference type="Proteomes" id="UP000294830"/>
    </source>
</evidence>
<evidence type="ECO:0000259" key="2">
    <source>
        <dbReference type="PROSITE" id="PS50902"/>
    </source>
</evidence>
<dbReference type="GO" id="GO:0070819">
    <property type="term" value="F:menaquinone-dependent protoporphyrinogen oxidase activity"/>
    <property type="evidence" value="ECO:0007669"/>
    <property type="project" value="TreeGrafter"/>
</dbReference>
<comment type="caution">
    <text evidence="3">The sequence shown here is derived from an EMBL/GenBank/DDBJ whole genome shotgun (WGS) entry which is preliminary data.</text>
</comment>
<dbReference type="EMBL" id="SLWB01000007">
    <property type="protein sequence ID" value="TCN67643.1"/>
    <property type="molecule type" value="Genomic_DNA"/>
</dbReference>
<dbReference type="RefSeq" id="WP_131839279.1">
    <property type="nucleotide sequence ID" value="NZ_SLWB01000007.1"/>
</dbReference>
<evidence type="ECO:0000313" key="3">
    <source>
        <dbReference type="EMBL" id="TCN67643.1"/>
    </source>
</evidence>
<reference evidence="3 4" key="1">
    <citation type="submission" date="2019-03" db="EMBL/GenBank/DDBJ databases">
        <title>Genomic Encyclopedia of Archaeal and Bacterial Type Strains, Phase II (KMG-II): from individual species to whole genera.</title>
        <authorList>
            <person name="Goeker M."/>
        </authorList>
    </citation>
    <scope>NUCLEOTIDE SEQUENCE [LARGE SCALE GENOMIC DNA]</scope>
    <source>
        <strain evidence="3 4">RL-C</strain>
    </source>
</reference>
<gene>
    <name evidence="3" type="ORF">CLV25_107102</name>
</gene>
<accession>A0A4R2EGG1</accession>
<dbReference type="InterPro" id="IPR052200">
    <property type="entry name" value="Protoporphyrinogen_IX_DH"/>
</dbReference>
<feature type="domain" description="Flavodoxin-like" evidence="2">
    <location>
        <begin position="8"/>
        <end position="161"/>
    </location>
</feature>
<dbReference type="AlphaFoldDB" id="A0A4R2EGG1"/>
<dbReference type="InterPro" id="IPR029039">
    <property type="entry name" value="Flavoprotein-like_sf"/>
</dbReference>
<name>A0A4R2EGG1_9BACT</name>
<organism evidence="3 4">
    <name type="scientific">Acetobacteroides hydrogenigenes</name>
    <dbReference type="NCBI Taxonomy" id="979970"/>
    <lineage>
        <taxon>Bacteria</taxon>
        <taxon>Pseudomonadati</taxon>
        <taxon>Bacteroidota</taxon>
        <taxon>Bacteroidia</taxon>
        <taxon>Bacteroidales</taxon>
        <taxon>Rikenellaceae</taxon>
        <taxon>Acetobacteroides</taxon>
    </lineage>
</organism>
<dbReference type="OrthoDB" id="2146857at2"/>
<dbReference type="Pfam" id="PF12724">
    <property type="entry name" value="Flavodoxin_5"/>
    <property type="match status" value="1"/>
</dbReference>
<keyword evidence="4" id="KW-1185">Reference proteome</keyword>
<dbReference type="InterPro" id="IPR001226">
    <property type="entry name" value="Flavodoxin_CS"/>
</dbReference>
<dbReference type="GO" id="GO:0009055">
    <property type="term" value="F:electron transfer activity"/>
    <property type="evidence" value="ECO:0007669"/>
    <property type="project" value="InterPro"/>
</dbReference>
<sequence length="162" mass="18122">MEQNAKNVAVIYSSKHGTTEKVAKQVAQFLSMNATLINLKEVKQPNLASFDCIVIGGSIYAGKVQPKVAEFCTRYMETLLQKKVVLYLCAMNHKEYDIELRNAYPEALRNHAVAASVVGGEFLFEKMNFIERFLVRKISGVNSSISKLDDEKIEALAKAVME</sequence>
<dbReference type="SUPFAM" id="SSF52218">
    <property type="entry name" value="Flavoproteins"/>
    <property type="match status" value="1"/>
</dbReference>
<dbReference type="Proteomes" id="UP000294830">
    <property type="component" value="Unassembled WGS sequence"/>
</dbReference>
<dbReference type="PANTHER" id="PTHR38030:SF2">
    <property type="entry name" value="PROTOPORPHYRINOGEN IX DEHYDROGENASE [QUINONE]"/>
    <property type="match status" value="1"/>
</dbReference>
<evidence type="ECO:0000256" key="1">
    <source>
        <dbReference type="ARBA" id="ARBA00001917"/>
    </source>
</evidence>
<dbReference type="InterPro" id="IPR026816">
    <property type="entry name" value="Flavodoxin_dom"/>
</dbReference>
<protein>
    <submittedName>
        <fullName evidence="3">Menaquinone-dependent protoporphyrinogen oxidase</fullName>
    </submittedName>
</protein>
<dbReference type="PANTHER" id="PTHR38030">
    <property type="entry name" value="PROTOPORPHYRINOGEN IX DEHYDROGENASE [MENAQUINONE]"/>
    <property type="match status" value="1"/>
</dbReference>
<proteinExistence type="predicted"/>